<dbReference type="CDD" id="cd01574">
    <property type="entry name" value="PBP1_LacI"/>
    <property type="match status" value="1"/>
</dbReference>
<dbReference type="InterPro" id="IPR046335">
    <property type="entry name" value="LacI/GalR-like_sensor"/>
</dbReference>
<dbReference type="Gene3D" id="3.40.50.2300">
    <property type="match status" value="2"/>
</dbReference>
<dbReference type="PANTHER" id="PTHR30146:SF109">
    <property type="entry name" value="HTH-TYPE TRANSCRIPTIONAL REGULATOR GALS"/>
    <property type="match status" value="1"/>
</dbReference>
<feature type="domain" description="HTH lacI-type" evidence="4">
    <location>
        <begin position="17"/>
        <end position="71"/>
    </location>
</feature>
<organism evidence="5 6">
    <name type="scientific">Microbacterium enclense</name>
    <dbReference type="NCBI Taxonomy" id="993073"/>
    <lineage>
        <taxon>Bacteria</taxon>
        <taxon>Bacillati</taxon>
        <taxon>Actinomycetota</taxon>
        <taxon>Actinomycetes</taxon>
        <taxon>Micrococcales</taxon>
        <taxon>Microbacteriaceae</taxon>
        <taxon>Microbacterium</taxon>
    </lineage>
</organism>
<proteinExistence type="predicted"/>
<dbReference type="STRING" id="993073.AS029_06985"/>
<dbReference type="Gene3D" id="1.10.260.40">
    <property type="entry name" value="lambda repressor-like DNA-binding domains"/>
    <property type="match status" value="1"/>
</dbReference>
<evidence type="ECO:0000256" key="1">
    <source>
        <dbReference type="ARBA" id="ARBA00023015"/>
    </source>
</evidence>
<dbReference type="EMBL" id="FMYG01000003">
    <property type="protein sequence ID" value="SDC11306.1"/>
    <property type="molecule type" value="Genomic_DNA"/>
</dbReference>
<evidence type="ECO:0000313" key="5">
    <source>
        <dbReference type="EMBL" id="SDC11306.1"/>
    </source>
</evidence>
<sequence>MPESSDRGRSKRRWRRPSVYDVARQAGVSHMTVSRVLNDQPNIRDATRDRVLNAIEELNYTRNNIAHALATRTGRRIGVLVDAPIENGPNNTLRALEQAARTAGYAVSAFGIDDGDAQIRSGVMELATQGIDALCVIAPRASSLDALREQPTGLPVVVIKSEADAMWHTVGVDQREGARLAVEHLLGLGHVSLVHLAGPQDWLDARERQQAWQDTLRDASGVRGTAVVGEWTSDSGYQYASTAEWGDVTAVFAANDQIALGVIHGLAERGIRVPEDISVVGFDDLSEAKHFSPPLTTVRQDFDALGERALECIVAAINGSDDLSHSLVRPSLIVRESTAAVPS</sequence>
<accession>A0A1G6IZU0</accession>
<dbReference type="CDD" id="cd01392">
    <property type="entry name" value="HTH_LacI"/>
    <property type="match status" value="1"/>
</dbReference>
<protein>
    <submittedName>
        <fullName evidence="5">Transcriptional regulator, LacI family</fullName>
    </submittedName>
</protein>
<dbReference type="Proteomes" id="UP000183203">
    <property type="component" value="Unassembled WGS sequence"/>
</dbReference>
<dbReference type="InterPro" id="IPR000843">
    <property type="entry name" value="HTH_LacI"/>
</dbReference>
<keyword evidence="1" id="KW-0805">Transcription regulation</keyword>
<evidence type="ECO:0000256" key="2">
    <source>
        <dbReference type="ARBA" id="ARBA00023125"/>
    </source>
</evidence>
<dbReference type="SMART" id="SM00354">
    <property type="entry name" value="HTH_LACI"/>
    <property type="match status" value="1"/>
</dbReference>
<evidence type="ECO:0000256" key="3">
    <source>
        <dbReference type="ARBA" id="ARBA00023163"/>
    </source>
</evidence>
<dbReference type="RefSeq" id="WP_058231864.1">
    <property type="nucleotide sequence ID" value="NZ_FMYG01000003.1"/>
</dbReference>
<dbReference type="PROSITE" id="PS00356">
    <property type="entry name" value="HTH_LACI_1"/>
    <property type="match status" value="1"/>
</dbReference>
<dbReference type="InterPro" id="IPR010982">
    <property type="entry name" value="Lambda_DNA-bd_dom_sf"/>
</dbReference>
<dbReference type="OrthoDB" id="9785139at2"/>
<dbReference type="PANTHER" id="PTHR30146">
    <property type="entry name" value="LACI-RELATED TRANSCRIPTIONAL REPRESSOR"/>
    <property type="match status" value="1"/>
</dbReference>
<dbReference type="PROSITE" id="PS50932">
    <property type="entry name" value="HTH_LACI_2"/>
    <property type="match status" value="1"/>
</dbReference>
<dbReference type="PRINTS" id="PR00036">
    <property type="entry name" value="HTHLACI"/>
</dbReference>
<dbReference type="Pfam" id="PF13377">
    <property type="entry name" value="Peripla_BP_3"/>
    <property type="match status" value="1"/>
</dbReference>
<dbReference type="GO" id="GO:0000976">
    <property type="term" value="F:transcription cis-regulatory region binding"/>
    <property type="evidence" value="ECO:0007669"/>
    <property type="project" value="TreeGrafter"/>
</dbReference>
<gene>
    <name evidence="5" type="ORF">SAMN05216418_1652</name>
</gene>
<evidence type="ECO:0000259" key="4">
    <source>
        <dbReference type="PROSITE" id="PS50932"/>
    </source>
</evidence>
<dbReference type="AlphaFoldDB" id="A0A1G6IZU0"/>
<reference evidence="5 6" key="1">
    <citation type="submission" date="2016-09" db="EMBL/GenBank/DDBJ databases">
        <authorList>
            <person name="Capua I."/>
            <person name="De Benedictis P."/>
            <person name="Joannis T."/>
            <person name="Lombin L.H."/>
            <person name="Cattoli G."/>
        </authorList>
    </citation>
    <scope>NUCLEOTIDE SEQUENCE [LARGE SCALE GENOMIC DNA]</scope>
    <source>
        <strain evidence="5 6">NIO-1002</strain>
    </source>
</reference>
<dbReference type="InterPro" id="IPR028082">
    <property type="entry name" value="Peripla_BP_I"/>
</dbReference>
<dbReference type="GO" id="GO:0003700">
    <property type="term" value="F:DNA-binding transcription factor activity"/>
    <property type="evidence" value="ECO:0007669"/>
    <property type="project" value="TreeGrafter"/>
</dbReference>
<name>A0A1G6IZU0_9MICO</name>
<evidence type="ECO:0000313" key="6">
    <source>
        <dbReference type="Proteomes" id="UP000183203"/>
    </source>
</evidence>
<dbReference type="SUPFAM" id="SSF47413">
    <property type="entry name" value="lambda repressor-like DNA-binding domains"/>
    <property type="match status" value="1"/>
</dbReference>
<keyword evidence="2" id="KW-0238">DNA-binding</keyword>
<keyword evidence="3" id="KW-0804">Transcription</keyword>
<dbReference type="Pfam" id="PF00356">
    <property type="entry name" value="LacI"/>
    <property type="match status" value="1"/>
</dbReference>
<dbReference type="SUPFAM" id="SSF53822">
    <property type="entry name" value="Periplasmic binding protein-like I"/>
    <property type="match status" value="1"/>
</dbReference>